<gene>
    <name evidence="3" type="ORF">DC20_09845</name>
</gene>
<feature type="region of interest" description="Disordered" evidence="1">
    <location>
        <begin position="61"/>
        <end position="87"/>
    </location>
</feature>
<evidence type="ECO:0000256" key="2">
    <source>
        <dbReference type="SAM" id="SignalP"/>
    </source>
</evidence>
<feature type="signal peptide" evidence="2">
    <location>
        <begin position="1"/>
        <end position="26"/>
    </location>
</feature>
<evidence type="ECO:0000313" key="4">
    <source>
        <dbReference type="Proteomes" id="UP000061382"/>
    </source>
</evidence>
<dbReference type="KEGG" id="rti:DC20_09845"/>
<name>A0A0N7HWH0_9BACT</name>
<dbReference type="PATRIC" id="fig|512763.3.peg.2171"/>
<dbReference type="STRING" id="512763.DC20_09845"/>
<dbReference type="OrthoDB" id="894118at2"/>
<keyword evidence="2" id="KW-0732">Signal</keyword>
<dbReference type="EMBL" id="CP012643">
    <property type="protein sequence ID" value="ALI99224.1"/>
    <property type="molecule type" value="Genomic_DNA"/>
</dbReference>
<proteinExistence type="predicted"/>
<feature type="compositionally biased region" description="Basic and acidic residues" evidence="1">
    <location>
        <begin position="64"/>
        <end position="73"/>
    </location>
</feature>
<protein>
    <submittedName>
        <fullName evidence="3">Uncharacterized protein</fullName>
    </submittedName>
</protein>
<keyword evidence="4" id="KW-1185">Reference proteome</keyword>
<evidence type="ECO:0000256" key="1">
    <source>
        <dbReference type="SAM" id="MobiDB-lite"/>
    </source>
</evidence>
<evidence type="ECO:0000313" key="3">
    <source>
        <dbReference type="EMBL" id="ALI99224.1"/>
    </source>
</evidence>
<accession>A0A0N7HWH0</accession>
<dbReference type="Proteomes" id="UP000061382">
    <property type="component" value="Chromosome"/>
</dbReference>
<sequence length="111" mass="12554">MKHTLLIIFLCALVTLVLGASQPASAQTAYTSSGQQKRELRKHLRAAKKMETDFSESHLNVEAYSHRKGESGRKLKKDRKRNQLGIREDGTAVIKPQVFSKKNAFSRTKKK</sequence>
<organism evidence="3 4">
    <name type="scientific">Rufibacter tibetensis</name>
    <dbReference type="NCBI Taxonomy" id="512763"/>
    <lineage>
        <taxon>Bacteria</taxon>
        <taxon>Pseudomonadati</taxon>
        <taxon>Bacteroidota</taxon>
        <taxon>Cytophagia</taxon>
        <taxon>Cytophagales</taxon>
        <taxon>Hymenobacteraceae</taxon>
        <taxon>Rufibacter</taxon>
    </lineage>
</organism>
<reference evidence="3 4" key="1">
    <citation type="submission" date="2015-08" db="EMBL/GenBank/DDBJ databases">
        <title>Complete genome sequence of Rufibacter tibetensis strain 1351t, a radiation-resistant bacterium from tibet plateau.</title>
        <authorList>
            <person name="Dai J."/>
        </authorList>
    </citation>
    <scope>NUCLEOTIDE SEQUENCE [LARGE SCALE GENOMIC DNA]</scope>
    <source>
        <strain evidence="3 4">1351</strain>
    </source>
</reference>
<feature type="chain" id="PRO_5006012718" evidence="2">
    <location>
        <begin position="27"/>
        <end position="111"/>
    </location>
</feature>
<dbReference type="AlphaFoldDB" id="A0A0N7HWH0"/>
<dbReference type="RefSeq" id="WP_062543680.1">
    <property type="nucleotide sequence ID" value="NZ_CP012643.1"/>
</dbReference>